<dbReference type="RefSeq" id="WP_343918616.1">
    <property type="nucleotide sequence ID" value="NZ_BAAAJT010000002.1"/>
</dbReference>
<proteinExistence type="predicted"/>
<accession>A0ABW4TP89</accession>
<name>A0ABW4TP89_9ACTN</name>
<reference evidence="2" key="1">
    <citation type="journal article" date="2019" name="Int. J. Syst. Evol. Microbiol.">
        <title>The Global Catalogue of Microorganisms (GCM) 10K type strain sequencing project: providing services to taxonomists for standard genome sequencing and annotation.</title>
        <authorList>
            <consortium name="The Broad Institute Genomics Platform"/>
            <consortium name="The Broad Institute Genome Sequencing Center for Infectious Disease"/>
            <person name="Wu L."/>
            <person name="Ma J."/>
        </authorList>
    </citation>
    <scope>NUCLEOTIDE SEQUENCE [LARGE SCALE GENOMIC DNA]</scope>
    <source>
        <strain evidence="2">CGMCC 1.12477</strain>
    </source>
</reference>
<protein>
    <submittedName>
        <fullName evidence="1">Transcriptional regulator GutM</fullName>
    </submittedName>
</protein>
<comment type="caution">
    <text evidence="1">The sequence shown here is derived from an EMBL/GenBank/DDBJ whole genome shotgun (WGS) entry which is preliminary data.</text>
</comment>
<dbReference type="EMBL" id="JBHUGD010000003">
    <property type="protein sequence ID" value="MFD1947476.1"/>
    <property type="molecule type" value="Genomic_DNA"/>
</dbReference>
<dbReference type="Proteomes" id="UP001597351">
    <property type="component" value="Unassembled WGS sequence"/>
</dbReference>
<sequence length="129" mass="14211">MPTPMLLLAAVVAGWLVQLWLTYRQSMSFNDDVRRLRGAGTVSVGSGGRRYRGGRAFAALAFDEHGVVTDAIQLKGFTTFARSRRFTEVLGLKASQLRGEREVPGLSTKQREAVRQAAELLRQGQPALH</sequence>
<evidence type="ECO:0000313" key="2">
    <source>
        <dbReference type="Proteomes" id="UP001597351"/>
    </source>
</evidence>
<gene>
    <name evidence="1" type="ORF">ACFSDE_11800</name>
</gene>
<organism evidence="1 2">
    <name type="scientific">Nocardioides aestuarii</name>
    <dbReference type="NCBI Taxonomy" id="252231"/>
    <lineage>
        <taxon>Bacteria</taxon>
        <taxon>Bacillati</taxon>
        <taxon>Actinomycetota</taxon>
        <taxon>Actinomycetes</taxon>
        <taxon>Propionibacteriales</taxon>
        <taxon>Nocardioidaceae</taxon>
        <taxon>Nocardioides</taxon>
    </lineage>
</organism>
<dbReference type="Pfam" id="PF06923">
    <property type="entry name" value="GutM"/>
    <property type="match status" value="1"/>
</dbReference>
<dbReference type="InterPro" id="IPR009693">
    <property type="entry name" value="Glucitol_operon_activator"/>
</dbReference>
<evidence type="ECO:0000313" key="1">
    <source>
        <dbReference type="EMBL" id="MFD1947476.1"/>
    </source>
</evidence>
<keyword evidence="2" id="KW-1185">Reference proteome</keyword>